<keyword evidence="3" id="KW-1185">Reference proteome</keyword>
<accession>A0A8B2P113</accession>
<feature type="transmembrane region" description="Helical" evidence="1">
    <location>
        <begin position="210"/>
        <end position="230"/>
    </location>
</feature>
<keyword evidence="1" id="KW-0472">Membrane</keyword>
<evidence type="ECO:0000313" key="3">
    <source>
        <dbReference type="Proteomes" id="UP000249590"/>
    </source>
</evidence>
<keyword evidence="1" id="KW-0812">Transmembrane</keyword>
<feature type="transmembrane region" description="Helical" evidence="1">
    <location>
        <begin position="418"/>
        <end position="445"/>
    </location>
</feature>
<gene>
    <name evidence="2" type="ORF">DLJ53_06660</name>
</gene>
<dbReference type="OrthoDB" id="7832851at2"/>
<name>A0A8B2P113_9HYPH</name>
<dbReference type="Proteomes" id="UP000249590">
    <property type="component" value="Unassembled WGS sequence"/>
</dbReference>
<evidence type="ECO:0000256" key="1">
    <source>
        <dbReference type="SAM" id="Phobius"/>
    </source>
</evidence>
<feature type="transmembrane region" description="Helical" evidence="1">
    <location>
        <begin position="379"/>
        <end position="406"/>
    </location>
</feature>
<feature type="transmembrane region" description="Helical" evidence="1">
    <location>
        <begin position="61"/>
        <end position="79"/>
    </location>
</feature>
<feature type="transmembrane region" description="Helical" evidence="1">
    <location>
        <begin position="342"/>
        <end position="359"/>
    </location>
</feature>
<feature type="transmembrane region" description="Helical" evidence="1">
    <location>
        <begin position="185"/>
        <end position="204"/>
    </location>
</feature>
<organism evidence="2 3">
    <name type="scientific">Acuticoccus sediminis</name>
    <dbReference type="NCBI Taxonomy" id="2184697"/>
    <lineage>
        <taxon>Bacteria</taxon>
        <taxon>Pseudomonadati</taxon>
        <taxon>Pseudomonadota</taxon>
        <taxon>Alphaproteobacteria</taxon>
        <taxon>Hyphomicrobiales</taxon>
        <taxon>Amorphaceae</taxon>
        <taxon>Acuticoccus</taxon>
    </lineage>
</organism>
<feature type="transmembrane region" description="Helical" evidence="1">
    <location>
        <begin position="12"/>
        <end position="31"/>
    </location>
</feature>
<feature type="transmembrane region" description="Helical" evidence="1">
    <location>
        <begin position="265"/>
        <end position="285"/>
    </location>
</feature>
<dbReference type="AlphaFoldDB" id="A0A8B2P113"/>
<proteinExistence type="predicted"/>
<comment type="caution">
    <text evidence="2">The sequence shown here is derived from an EMBL/GenBank/DDBJ whole genome shotgun (WGS) entry which is preliminary data.</text>
</comment>
<dbReference type="EMBL" id="QHHQ01000001">
    <property type="protein sequence ID" value="RAI04125.1"/>
    <property type="molecule type" value="Genomic_DNA"/>
</dbReference>
<feature type="transmembrane region" description="Helical" evidence="1">
    <location>
        <begin position="465"/>
        <end position="487"/>
    </location>
</feature>
<keyword evidence="1" id="KW-1133">Transmembrane helix</keyword>
<reference evidence="2 3" key="1">
    <citation type="submission" date="2018-05" db="EMBL/GenBank/DDBJ databases">
        <title>Acuticoccus sediminis sp. nov., isolated from deep-sea sediment of Indian Ocean.</title>
        <authorList>
            <person name="Liu X."/>
            <person name="Lai Q."/>
            <person name="Du Y."/>
            <person name="Sun F."/>
            <person name="Zhang X."/>
            <person name="Wang S."/>
            <person name="Shao Z."/>
        </authorList>
    </citation>
    <scope>NUCLEOTIDE SEQUENCE [LARGE SCALE GENOMIC DNA]</scope>
    <source>
        <strain evidence="2 3">PTG4-2</strain>
    </source>
</reference>
<protein>
    <submittedName>
        <fullName evidence="2">Uncharacterized protein</fullName>
    </submittedName>
</protein>
<evidence type="ECO:0000313" key="2">
    <source>
        <dbReference type="EMBL" id="RAI04125.1"/>
    </source>
</evidence>
<dbReference type="RefSeq" id="WP_111343337.1">
    <property type="nucleotide sequence ID" value="NZ_JAIWKD010000001.1"/>
</dbReference>
<feature type="transmembrane region" description="Helical" evidence="1">
    <location>
        <begin position="38"/>
        <end position="55"/>
    </location>
</feature>
<sequence>MDNDAPLGPFKRLTAITLFLTAVFGLAARITGHFETSAIAAVLLVTFLLVGQALITTRERVLATAAVILAIIGIFVLPDPGAVMWKGIQQSCFLAAFMVLIGIMREPASTSLAIDHLGQYLTRQPPSRRYGAIAIGSAVLAALANVGALSLLAPLIQAGVNAAKAAGDTPDVTAIKERRQYAATLRGFAIVVMFSPTTVTQALLGNLFPGASHSAILVFGFTLAMIWLAIGWAQDQIEGRAISRGLSMAGALPQRRPPLPLPKRAVRDLAIVVAVLIAAAGILAPAMHIEVVPALMLTAPFLTVAWIATQNARLPARERAAMVAHRMGRIVMRSLPRSAPEAMTLASAGFIGTMLGALLPTDALAWTLGLGPAGKVLIIAAVPALIILAAQIALTPIVVGVCLAASYQALGALPISPLAMVMSLSVGWALSLTASQFTAAPLILSRLTGIPTLRLSWGWNWVYNLSVYAASVIFIGTIETVFVPLTLG</sequence>
<feature type="transmembrane region" description="Helical" evidence="1">
    <location>
        <begin position="130"/>
        <end position="156"/>
    </location>
</feature>